<protein>
    <submittedName>
        <fullName evidence="6">DNA mismatch repair protein MutL</fullName>
    </submittedName>
</protein>
<comment type="caution">
    <text evidence="6">The sequence shown here is derived from an EMBL/GenBank/DDBJ whole genome shotgun (WGS) entry which is preliminary data.</text>
</comment>
<keyword evidence="2" id="KW-0227">DNA damage</keyword>
<feature type="compositionally biased region" description="Acidic residues" evidence="3">
    <location>
        <begin position="685"/>
        <end position="696"/>
    </location>
</feature>
<feature type="region of interest" description="Disordered" evidence="3">
    <location>
        <begin position="380"/>
        <end position="459"/>
    </location>
</feature>
<name>A0ABR2IV11_9PEZI</name>
<dbReference type="SUPFAM" id="SSF55874">
    <property type="entry name" value="ATPase domain of HSP90 chaperone/DNA topoisomerase II/histidine kinase"/>
    <property type="match status" value="1"/>
</dbReference>
<dbReference type="InterPro" id="IPR014721">
    <property type="entry name" value="Ribsml_uS5_D2-typ_fold_subgr"/>
</dbReference>
<sequence>MATIKPIEARTIHQIQSGQVIVDLCSVVKELVENSVDAGATTIEVRFKNQGLDAIEVQDNGSGISKENYETLALKHYTSKLLTYEDLTTLETFGFRGEALSSLCALSNFSVTTCSAADAPKGSRLEFETSGKLKDTSVVAAQKGTTVTVQALFNNLPVRRRELERNIKREWNRVIGVLNQYACILKGVKFTVSQQPNKGKKIVLFATKGNNTTRDNIVNVFGAKTLTVLIPLNLKLEMQPTCASGQRRSGTQDQLATQEINIVGHVSRPAHGEGRQTPDRQMFFVNGRPCGLPQFAKVFNEVYRSYNSSQSPFIFADIQLDTHMYDVNVSPDKRTIMLHDQSRMLDNLRESLVELFEAQDYSVPVSQIASTKQTPFKKLTINRQDTASSEQAKTDALGTAEDAQDDEDGSVRGASNEKNEPNDQATRDALGSGRSTSNKQAKSPGVATGEGRGLGLMSRWVRRNSTDCEKTAPAITSPEYQVKAAGYSRSKEKLICRSEGTEAKTVAAEITEDSPHSTAEMENESEDSAVDSPHEREPFNSKPGLKVDDHIHSSEPPIASVQTPSRLPQSRPNIYSPSRFHRGSPEVATITIGNETVASIIGSPAKRPRLDQQKTQDSKPKRTTGGKESSLPSFQGRLTQMFSAASAPVPQNSTGLDASLSQDDGSEESAGPSRSPSRASSEGLFVEDPDDIEATDDPTPQQDSPGPKEEDEDEEVNMSDIEADPSAAHEISDDGEPEDVQAPSSPNPSDGSNYEDEDDKKAREDDKVQSMIDAAEVAAQANSEETQKRQQNFVKGATKRKGATYPLLQTLRLDEGQLQAGLRNLAETTVNSNTGDDTSLPTDNLHATNAEEKLSLAISKSDFGRMKIVGQFNLGFILAVRPALTDSEQNDVEASAAAAMDDELFIIDQHATDEKYNFERLQASTVVQSQRLVQPKTLELTAIEEEVIKENLAALEANGFLVSVDESGYQPVGSRCQLLSLPLSRETTFGLTDLEELVSLLTDHPAASENTVPRPSKVRKMFAMRACRSSVMIGKSLPHRQMEKLVRHMGELDKPWNCPHGRPTMRHLCTLGAAWMQSSGWKEGDGFDGTKSEPTDWAAYVKSNRDE</sequence>
<dbReference type="InterPro" id="IPR014790">
    <property type="entry name" value="MutL_C"/>
</dbReference>
<feature type="compositionally biased region" description="Acidic residues" evidence="3">
    <location>
        <begin position="709"/>
        <end position="723"/>
    </location>
</feature>
<dbReference type="SMART" id="SM00853">
    <property type="entry name" value="MutL_C"/>
    <property type="match status" value="1"/>
</dbReference>
<feature type="domain" description="MutL C-terminal dimerisation" evidence="4">
    <location>
        <begin position="868"/>
        <end position="1037"/>
    </location>
</feature>
<dbReference type="PROSITE" id="PS00058">
    <property type="entry name" value="DNA_MISMATCH_REPAIR_1"/>
    <property type="match status" value="1"/>
</dbReference>
<dbReference type="InterPro" id="IPR042120">
    <property type="entry name" value="MutL_C_dimsub"/>
</dbReference>
<feature type="compositionally biased region" description="Basic and acidic residues" evidence="3">
    <location>
        <begin position="608"/>
        <end position="620"/>
    </location>
</feature>
<feature type="compositionally biased region" description="Polar residues" evidence="3">
    <location>
        <begin position="560"/>
        <end position="576"/>
    </location>
</feature>
<proteinExistence type="inferred from homology"/>
<dbReference type="InterPro" id="IPR036890">
    <property type="entry name" value="HATPase_C_sf"/>
</dbReference>
<keyword evidence="7" id="KW-1185">Reference proteome</keyword>
<feature type="compositionally biased region" description="Polar residues" evidence="3">
    <location>
        <begin position="626"/>
        <end position="663"/>
    </location>
</feature>
<dbReference type="InterPro" id="IPR038973">
    <property type="entry name" value="MutL/Mlh/Pms-like"/>
</dbReference>
<dbReference type="PANTHER" id="PTHR10073">
    <property type="entry name" value="DNA MISMATCH REPAIR PROTEIN MLH, PMS, MUTL"/>
    <property type="match status" value="1"/>
</dbReference>
<feature type="compositionally biased region" description="Polar residues" evidence="3">
    <location>
        <begin position="742"/>
        <end position="752"/>
    </location>
</feature>
<feature type="compositionally biased region" description="Polar residues" evidence="3">
    <location>
        <begin position="381"/>
        <end position="391"/>
    </location>
</feature>
<dbReference type="InterPro" id="IPR014762">
    <property type="entry name" value="DNA_mismatch_repair_CS"/>
</dbReference>
<evidence type="ECO:0000313" key="7">
    <source>
        <dbReference type="Proteomes" id="UP001390339"/>
    </source>
</evidence>
<dbReference type="PANTHER" id="PTHR10073:SF52">
    <property type="entry name" value="MISMATCH REPAIR ENDONUCLEASE PMS2"/>
    <property type="match status" value="1"/>
</dbReference>
<dbReference type="Gene3D" id="3.30.565.10">
    <property type="entry name" value="Histidine kinase-like ATPase, C-terminal domain"/>
    <property type="match status" value="1"/>
</dbReference>
<dbReference type="SUPFAM" id="SSF118116">
    <property type="entry name" value="DNA mismatch repair protein MutL"/>
    <property type="match status" value="1"/>
</dbReference>
<dbReference type="SMART" id="SM01340">
    <property type="entry name" value="DNA_mis_repair"/>
    <property type="match status" value="1"/>
</dbReference>
<dbReference type="Pfam" id="PF13589">
    <property type="entry name" value="HATPase_c_3"/>
    <property type="match status" value="1"/>
</dbReference>
<gene>
    <name evidence="6" type="ORF">PGQ11_007247</name>
</gene>
<dbReference type="CDD" id="cd03484">
    <property type="entry name" value="MutL_Trans_hPMS_2_like"/>
    <property type="match status" value="1"/>
</dbReference>
<accession>A0ABR2IV11</accession>
<dbReference type="InterPro" id="IPR002099">
    <property type="entry name" value="MutL/Mlh/PMS"/>
</dbReference>
<organism evidence="6 7">
    <name type="scientific">Apiospora arundinis</name>
    <dbReference type="NCBI Taxonomy" id="335852"/>
    <lineage>
        <taxon>Eukaryota</taxon>
        <taxon>Fungi</taxon>
        <taxon>Dikarya</taxon>
        <taxon>Ascomycota</taxon>
        <taxon>Pezizomycotina</taxon>
        <taxon>Sordariomycetes</taxon>
        <taxon>Xylariomycetidae</taxon>
        <taxon>Amphisphaeriales</taxon>
        <taxon>Apiosporaceae</taxon>
        <taxon>Apiospora</taxon>
    </lineage>
</organism>
<evidence type="ECO:0000313" key="6">
    <source>
        <dbReference type="EMBL" id="KAK8868669.1"/>
    </source>
</evidence>
<evidence type="ECO:0000256" key="3">
    <source>
        <dbReference type="SAM" id="MobiDB-lite"/>
    </source>
</evidence>
<dbReference type="CDD" id="cd16926">
    <property type="entry name" value="HATPase_MutL-MLH-PMS-like"/>
    <property type="match status" value="1"/>
</dbReference>
<dbReference type="Pfam" id="PF01119">
    <property type="entry name" value="DNA_mis_repair"/>
    <property type="match status" value="1"/>
</dbReference>
<dbReference type="NCBIfam" id="TIGR00585">
    <property type="entry name" value="mutl"/>
    <property type="match status" value="1"/>
</dbReference>
<dbReference type="InterPro" id="IPR020568">
    <property type="entry name" value="Ribosomal_Su5_D2-typ_SF"/>
</dbReference>
<feature type="region of interest" description="Disordered" evidence="3">
    <location>
        <begin position="599"/>
        <end position="767"/>
    </location>
</feature>
<dbReference type="InterPro" id="IPR037198">
    <property type="entry name" value="MutL_C_sf"/>
</dbReference>
<dbReference type="Proteomes" id="UP001390339">
    <property type="component" value="Unassembled WGS sequence"/>
</dbReference>
<feature type="region of interest" description="Disordered" evidence="3">
    <location>
        <begin position="502"/>
        <end position="587"/>
    </location>
</feature>
<feature type="domain" description="DNA mismatch repair protein S5" evidence="5">
    <location>
        <begin position="217"/>
        <end position="357"/>
    </location>
</feature>
<feature type="compositionally biased region" description="Low complexity" evidence="3">
    <location>
        <begin position="668"/>
        <end position="683"/>
    </location>
</feature>
<dbReference type="Pfam" id="PF08676">
    <property type="entry name" value="MutL_C"/>
    <property type="match status" value="1"/>
</dbReference>
<evidence type="ECO:0000256" key="2">
    <source>
        <dbReference type="ARBA" id="ARBA00022763"/>
    </source>
</evidence>
<feature type="compositionally biased region" description="Basic and acidic residues" evidence="3">
    <location>
        <begin position="532"/>
        <end position="553"/>
    </location>
</feature>
<dbReference type="SUPFAM" id="SSF54211">
    <property type="entry name" value="Ribosomal protein S5 domain 2-like"/>
    <property type="match status" value="1"/>
</dbReference>
<evidence type="ECO:0000256" key="1">
    <source>
        <dbReference type="ARBA" id="ARBA00006082"/>
    </source>
</evidence>
<dbReference type="Gene3D" id="3.30.1370.100">
    <property type="entry name" value="MutL, C-terminal domain, regulatory subdomain"/>
    <property type="match status" value="1"/>
</dbReference>
<dbReference type="Gene3D" id="3.30.1540.20">
    <property type="entry name" value="MutL, C-terminal domain, dimerisation subdomain"/>
    <property type="match status" value="1"/>
</dbReference>
<reference evidence="6 7" key="1">
    <citation type="journal article" date="2024" name="IMA Fungus">
        <title>Apiospora arundinis, a panoply of carbohydrate-active enzymes and secondary metabolites.</title>
        <authorList>
            <person name="Sorensen T."/>
            <person name="Petersen C."/>
            <person name="Muurmann A.T."/>
            <person name="Christiansen J.V."/>
            <person name="Brundto M.L."/>
            <person name="Overgaard C.K."/>
            <person name="Boysen A.T."/>
            <person name="Wollenberg R.D."/>
            <person name="Larsen T.O."/>
            <person name="Sorensen J.L."/>
            <person name="Nielsen K.L."/>
            <person name="Sondergaard T.E."/>
        </authorList>
    </citation>
    <scope>NUCLEOTIDE SEQUENCE [LARGE SCALE GENOMIC DNA]</scope>
    <source>
        <strain evidence="6 7">AAU 773</strain>
    </source>
</reference>
<dbReference type="Gene3D" id="3.30.230.10">
    <property type="match status" value="1"/>
</dbReference>
<dbReference type="InterPro" id="IPR042121">
    <property type="entry name" value="MutL_C_regsub"/>
</dbReference>
<dbReference type="InterPro" id="IPR013507">
    <property type="entry name" value="DNA_mismatch_S5_2-like"/>
</dbReference>
<evidence type="ECO:0000259" key="4">
    <source>
        <dbReference type="SMART" id="SM00853"/>
    </source>
</evidence>
<evidence type="ECO:0000259" key="5">
    <source>
        <dbReference type="SMART" id="SM01340"/>
    </source>
</evidence>
<comment type="similarity">
    <text evidence="1">Belongs to the DNA mismatch repair MutL/HexB family.</text>
</comment>
<dbReference type="EMBL" id="JAPCWZ010000004">
    <property type="protein sequence ID" value="KAK8868669.1"/>
    <property type="molecule type" value="Genomic_DNA"/>
</dbReference>